<dbReference type="AlphaFoldDB" id="A0A814RHF9"/>
<gene>
    <name evidence="1" type="ORF">GPM918_LOCUS20295</name>
    <name evidence="2" type="ORF">SRO942_LOCUS20292</name>
</gene>
<dbReference type="Proteomes" id="UP000681722">
    <property type="component" value="Unassembled WGS sequence"/>
</dbReference>
<dbReference type="EMBL" id="CAJOBC010006379">
    <property type="protein sequence ID" value="CAF3896800.1"/>
    <property type="molecule type" value="Genomic_DNA"/>
</dbReference>
<evidence type="ECO:0000313" key="2">
    <source>
        <dbReference type="EMBL" id="CAF3896800.1"/>
    </source>
</evidence>
<dbReference type="OrthoDB" id="10030976at2759"/>
<sequence>MARRADPSKSSKEPVLADNSNSNVHLFFDIYTPRSHFICSHPTGRERQEASDDDINTTLALIPQFLRKKPEYDEGEAILSFHMGCWYQGHRNNWHCHLYVRFEPYCNEAGAKVDPKYVQEATDLREKTKTKYQKYQGDCIDNAGKLQNIKVDLLQLESTEFGLRFMVREPRIAICSKQHSTTPRALYNYLMQLYPRMITIHKDFNSLGCHLCLFVSTESVTSARSATLFNSGNVTDVDTVGYIQMGAEDYYRILPTELKPKWLNEFSNNKQYIVHT</sequence>
<keyword evidence="3" id="KW-1185">Reference proteome</keyword>
<organism evidence="1 3">
    <name type="scientific">Didymodactylos carnosus</name>
    <dbReference type="NCBI Taxonomy" id="1234261"/>
    <lineage>
        <taxon>Eukaryota</taxon>
        <taxon>Metazoa</taxon>
        <taxon>Spiralia</taxon>
        <taxon>Gnathifera</taxon>
        <taxon>Rotifera</taxon>
        <taxon>Eurotatoria</taxon>
        <taxon>Bdelloidea</taxon>
        <taxon>Philodinida</taxon>
        <taxon>Philodinidae</taxon>
        <taxon>Didymodactylos</taxon>
    </lineage>
</organism>
<accession>A0A814RHF9</accession>
<evidence type="ECO:0000313" key="1">
    <source>
        <dbReference type="EMBL" id="CAF1132996.1"/>
    </source>
</evidence>
<name>A0A814RHF9_9BILA</name>
<dbReference type="EMBL" id="CAJNOQ010006379">
    <property type="protein sequence ID" value="CAF1132996.1"/>
    <property type="molecule type" value="Genomic_DNA"/>
</dbReference>
<comment type="caution">
    <text evidence="1">The sequence shown here is derived from an EMBL/GenBank/DDBJ whole genome shotgun (WGS) entry which is preliminary data.</text>
</comment>
<protein>
    <submittedName>
        <fullName evidence="1">Uncharacterized protein</fullName>
    </submittedName>
</protein>
<proteinExistence type="predicted"/>
<reference evidence="1" key="1">
    <citation type="submission" date="2021-02" db="EMBL/GenBank/DDBJ databases">
        <authorList>
            <person name="Nowell W R."/>
        </authorList>
    </citation>
    <scope>NUCLEOTIDE SEQUENCE</scope>
</reference>
<evidence type="ECO:0000313" key="3">
    <source>
        <dbReference type="Proteomes" id="UP000663829"/>
    </source>
</evidence>
<dbReference type="Proteomes" id="UP000663829">
    <property type="component" value="Unassembled WGS sequence"/>
</dbReference>